<keyword evidence="2" id="KW-1185">Reference proteome</keyword>
<name>A0A445D3I2_ARAHY</name>
<reference evidence="1 2" key="1">
    <citation type="submission" date="2019-01" db="EMBL/GenBank/DDBJ databases">
        <title>Sequencing of cultivated peanut Arachis hypogaea provides insights into genome evolution and oil improvement.</title>
        <authorList>
            <person name="Chen X."/>
        </authorList>
    </citation>
    <scope>NUCLEOTIDE SEQUENCE [LARGE SCALE GENOMIC DNA]</scope>
    <source>
        <strain evidence="2">cv. Fuhuasheng</strain>
        <tissue evidence="1">Leaves</tissue>
    </source>
</reference>
<evidence type="ECO:0000313" key="1">
    <source>
        <dbReference type="EMBL" id="RYR57691.1"/>
    </source>
</evidence>
<dbReference type="Proteomes" id="UP000289738">
    <property type="component" value="Chromosome A05"/>
</dbReference>
<gene>
    <name evidence="1" type="ORF">Ahy_A05g023392</name>
</gene>
<organism evidence="1 2">
    <name type="scientific">Arachis hypogaea</name>
    <name type="common">Peanut</name>
    <dbReference type="NCBI Taxonomy" id="3818"/>
    <lineage>
        <taxon>Eukaryota</taxon>
        <taxon>Viridiplantae</taxon>
        <taxon>Streptophyta</taxon>
        <taxon>Embryophyta</taxon>
        <taxon>Tracheophyta</taxon>
        <taxon>Spermatophyta</taxon>
        <taxon>Magnoliopsida</taxon>
        <taxon>eudicotyledons</taxon>
        <taxon>Gunneridae</taxon>
        <taxon>Pentapetalae</taxon>
        <taxon>rosids</taxon>
        <taxon>fabids</taxon>
        <taxon>Fabales</taxon>
        <taxon>Fabaceae</taxon>
        <taxon>Papilionoideae</taxon>
        <taxon>50 kb inversion clade</taxon>
        <taxon>dalbergioids sensu lato</taxon>
        <taxon>Dalbergieae</taxon>
        <taxon>Pterocarpus clade</taxon>
        <taxon>Arachis</taxon>
    </lineage>
</organism>
<protein>
    <submittedName>
        <fullName evidence="1">Uncharacterized protein</fullName>
    </submittedName>
</protein>
<proteinExistence type="predicted"/>
<sequence>MFPGFKSRNRRPVAISAAIWNLSCQGRAGNFPRRRRQSSKLPLVMYSYTKQPYSGHAPRRRTMFGCLIQIYLARPLLDAAPSTKSSMEYVRFVSFLLDFFYFSRGVGTFR</sequence>
<evidence type="ECO:0000313" key="2">
    <source>
        <dbReference type="Proteomes" id="UP000289738"/>
    </source>
</evidence>
<dbReference type="EMBL" id="SDMP01000005">
    <property type="protein sequence ID" value="RYR57691.1"/>
    <property type="molecule type" value="Genomic_DNA"/>
</dbReference>
<dbReference type="AlphaFoldDB" id="A0A445D3I2"/>
<comment type="caution">
    <text evidence="1">The sequence shown here is derived from an EMBL/GenBank/DDBJ whole genome shotgun (WGS) entry which is preliminary data.</text>
</comment>
<accession>A0A445D3I2</accession>